<protein>
    <submittedName>
        <fullName evidence="1">Uncharacterized protein</fullName>
    </submittedName>
</protein>
<dbReference type="AlphaFoldDB" id="A0A7G6E4J2"/>
<organism evidence="1 2">
    <name type="scientific">Thermanaerosceptrum fracticalcis</name>
    <dbReference type="NCBI Taxonomy" id="1712410"/>
    <lineage>
        <taxon>Bacteria</taxon>
        <taxon>Bacillati</taxon>
        <taxon>Bacillota</taxon>
        <taxon>Clostridia</taxon>
        <taxon>Eubacteriales</taxon>
        <taxon>Peptococcaceae</taxon>
        <taxon>Thermanaerosceptrum</taxon>
    </lineage>
</organism>
<proteinExistence type="predicted"/>
<dbReference type="Pfam" id="PF21845">
    <property type="entry name" value="DUF6904"/>
    <property type="match status" value="1"/>
</dbReference>
<dbReference type="OrthoDB" id="1999450at2"/>
<sequence>MIFIKNTPNNTGVAIYGDYQDFENLYEALHTVVGNEDEFISYDAARIRILGLCYDIRHALMGDREIEFVDNGMDDEKKRRMSVLAPDKNVYLKIYALWPEMLFITMALNEFLKLYARKQTKASYSSDLLAHNKVIWDSAVAQVRLLQSAVAACLRETVSESVFARMMNVMNGRYVSFDGYIDQYLDLLNDRFIKMGREKRLKNLSAMARRIAERDQEYWDLVSYLKEEAKEQNCTVDDLRLDLDFPDHIEW</sequence>
<evidence type="ECO:0000313" key="1">
    <source>
        <dbReference type="EMBL" id="QNB46996.1"/>
    </source>
</evidence>
<accession>A0A7G6E4J2</accession>
<dbReference type="RefSeq" id="WP_034420632.1">
    <property type="nucleotide sequence ID" value="NZ_CP045798.1"/>
</dbReference>
<dbReference type="Proteomes" id="UP000515847">
    <property type="component" value="Chromosome"/>
</dbReference>
<dbReference type="EMBL" id="CP045798">
    <property type="protein sequence ID" value="QNB46996.1"/>
    <property type="molecule type" value="Genomic_DNA"/>
</dbReference>
<name>A0A7G6E4J2_THEFR</name>
<keyword evidence="2" id="KW-1185">Reference proteome</keyword>
<dbReference type="InterPro" id="IPR054199">
    <property type="entry name" value="DUF6904"/>
</dbReference>
<evidence type="ECO:0000313" key="2">
    <source>
        <dbReference type="Proteomes" id="UP000515847"/>
    </source>
</evidence>
<gene>
    <name evidence="1" type="ORF">BR63_12170</name>
</gene>
<reference evidence="1 2" key="1">
    <citation type="journal article" date="2019" name="Front. Microbiol.">
        <title>Thermoanaerosceptrum fracticalcis gen. nov. sp. nov., a Novel Fumarate-Fermenting Microorganism From a Deep Fractured Carbonate Aquifer of the US Great Basin.</title>
        <authorList>
            <person name="Hamilton-Brehm S.D."/>
            <person name="Stewart L.E."/>
            <person name="Zavarin M."/>
            <person name="Caldwell M."/>
            <person name="Lawson P.A."/>
            <person name="Onstott T.C."/>
            <person name="Grzymski J."/>
            <person name="Neveux I."/>
            <person name="Lollar B.S."/>
            <person name="Russell C.E."/>
            <person name="Moser D.P."/>
        </authorList>
    </citation>
    <scope>NUCLEOTIDE SEQUENCE [LARGE SCALE GENOMIC DNA]</scope>
    <source>
        <strain evidence="1 2">DRI-13</strain>
    </source>
</reference>
<dbReference type="KEGG" id="tfr:BR63_12170"/>